<dbReference type="SMART" id="SM00568">
    <property type="entry name" value="GRAM"/>
    <property type="match status" value="2"/>
</dbReference>
<gene>
    <name evidence="5" type="primary">TBC9B</name>
    <name evidence="5" type="ORF">TR91055</name>
</gene>
<dbReference type="GO" id="GO:0005096">
    <property type="term" value="F:GTPase activator activity"/>
    <property type="evidence" value="ECO:0007669"/>
    <property type="project" value="UniProtKB-KW"/>
</dbReference>
<dbReference type="InterPro" id="IPR011993">
    <property type="entry name" value="PH-like_dom_sf"/>
</dbReference>
<name>A0A0X3PV45_SCHSO</name>
<proteinExistence type="predicted"/>
<dbReference type="Gene3D" id="1.10.472.80">
    <property type="entry name" value="Ypt/Rab-GAP domain of gyp1p, domain 3"/>
    <property type="match status" value="1"/>
</dbReference>
<feature type="compositionally biased region" description="Polar residues" evidence="3">
    <location>
        <begin position="727"/>
        <end position="749"/>
    </location>
</feature>
<accession>A0A0X3PV45</accession>
<organism evidence="5">
    <name type="scientific">Schistocephalus solidus</name>
    <name type="common">Tapeworm</name>
    <dbReference type="NCBI Taxonomy" id="70667"/>
    <lineage>
        <taxon>Eukaryota</taxon>
        <taxon>Metazoa</taxon>
        <taxon>Spiralia</taxon>
        <taxon>Lophotrochozoa</taxon>
        <taxon>Platyhelminthes</taxon>
        <taxon>Cestoda</taxon>
        <taxon>Eucestoda</taxon>
        <taxon>Diphyllobothriidea</taxon>
        <taxon>Diphyllobothriidae</taxon>
        <taxon>Schistocephalus</taxon>
    </lineage>
</organism>
<reference evidence="5" key="1">
    <citation type="submission" date="2016-01" db="EMBL/GenBank/DDBJ databases">
        <title>Reference transcriptome for the parasite Schistocephalus solidus: insights into the molecular evolution of parasitism.</title>
        <authorList>
            <person name="Hebert F.O."/>
            <person name="Grambauer S."/>
            <person name="Barber I."/>
            <person name="Landry C.R."/>
            <person name="Aubin-Horth N."/>
        </authorList>
    </citation>
    <scope>NUCLEOTIDE SEQUENCE</scope>
</reference>
<keyword evidence="1" id="KW-0343">GTPase activation</keyword>
<feature type="compositionally biased region" description="Polar residues" evidence="3">
    <location>
        <begin position="1239"/>
        <end position="1249"/>
    </location>
</feature>
<dbReference type="SMART" id="SM00164">
    <property type="entry name" value="TBC"/>
    <property type="match status" value="1"/>
</dbReference>
<keyword evidence="2" id="KW-0106">Calcium</keyword>
<dbReference type="PANTHER" id="PTHR47219">
    <property type="entry name" value="RAB GTPASE-ACTIVATING PROTEIN 1-LIKE"/>
    <property type="match status" value="1"/>
</dbReference>
<evidence type="ECO:0000256" key="2">
    <source>
        <dbReference type="ARBA" id="ARBA00022837"/>
    </source>
</evidence>
<dbReference type="InterPro" id="IPR000195">
    <property type="entry name" value="Rab-GAP-TBC_dom"/>
</dbReference>
<evidence type="ECO:0000313" key="5">
    <source>
        <dbReference type="EMBL" id="JAP53957.1"/>
    </source>
</evidence>
<feature type="domain" description="Rab-GAP TBC" evidence="4">
    <location>
        <begin position="541"/>
        <end position="808"/>
    </location>
</feature>
<dbReference type="InterPro" id="IPR004182">
    <property type="entry name" value="GRAM"/>
</dbReference>
<dbReference type="GO" id="GO:0031267">
    <property type="term" value="F:small GTPase binding"/>
    <property type="evidence" value="ECO:0007669"/>
    <property type="project" value="TreeGrafter"/>
</dbReference>
<protein>
    <submittedName>
        <fullName evidence="5">TBC1 domain family member 9B</fullName>
    </submittedName>
</protein>
<feature type="region of interest" description="Disordered" evidence="3">
    <location>
        <begin position="725"/>
        <end position="749"/>
    </location>
</feature>
<dbReference type="InterPro" id="IPR018247">
    <property type="entry name" value="EF_Hand_1_Ca_BS"/>
</dbReference>
<dbReference type="Gene3D" id="1.10.8.270">
    <property type="entry name" value="putative rabgap domain of human tbc1 domain family member 14 like domains"/>
    <property type="match status" value="1"/>
</dbReference>
<feature type="compositionally biased region" description="Polar residues" evidence="3">
    <location>
        <begin position="442"/>
        <end position="457"/>
    </location>
</feature>
<dbReference type="SUPFAM" id="SSF47923">
    <property type="entry name" value="Ypt/Rab-GAP domain of gyp1p"/>
    <property type="match status" value="2"/>
</dbReference>
<dbReference type="Pfam" id="PF00566">
    <property type="entry name" value="RabGAP-TBC"/>
    <property type="match status" value="2"/>
</dbReference>
<dbReference type="Gene3D" id="2.30.29.30">
    <property type="entry name" value="Pleckstrin-homology domain (PH domain)/Phosphotyrosine-binding domain (PTB)"/>
    <property type="match status" value="2"/>
</dbReference>
<dbReference type="PROSITE" id="PS00018">
    <property type="entry name" value="EF_HAND_1"/>
    <property type="match status" value="1"/>
</dbReference>
<evidence type="ECO:0000259" key="4">
    <source>
        <dbReference type="PROSITE" id="PS50086"/>
    </source>
</evidence>
<dbReference type="SUPFAM" id="SSF47473">
    <property type="entry name" value="EF-hand"/>
    <property type="match status" value="1"/>
</dbReference>
<feature type="region of interest" description="Disordered" evidence="3">
    <location>
        <begin position="442"/>
        <end position="461"/>
    </location>
</feature>
<dbReference type="Gene3D" id="1.10.238.10">
    <property type="entry name" value="EF-hand"/>
    <property type="match status" value="1"/>
</dbReference>
<dbReference type="InterPro" id="IPR035969">
    <property type="entry name" value="Rab-GAP_TBC_sf"/>
</dbReference>
<sequence>MWNRPIEVYISSNESVVLSCEIFKVLKQPTFSPSAVTRWSSADNSVSFEQSQAFTLVYTSNDKKHFQVAKAEDFAAISQCMREIRGSVLPALKRIRPADADAFLRTTFSNRADLEFSKNQAPTGMQFPNFFRSFNFPPEERLINHCSCAYIKGTLPIRGTLFISINFLSFLPSVYNNEAQLSLPWIKIISVERKLTAALGGYVLLRTLNQKYRFTISNNVEETTSIIQKLADLGVRRLLTNDAYSASAWDPIRLSSRDPLSTAGELRSKLATYSYSKTYRALFHLPNGEQLLCQTTGMLCTPFDKTERPGCVYLSKNFVCFINRGGPFLSLVIPLREVSGVDIQRSPTPGSEAFDVLLSTTTSVFVFTRVNDGVGMIEHLQRFARTINPSTRTSEDTDGVHLAEDAMMAVHESINGDVLTPSPPSSLDVEPHLSLTAVAPSTAANSTNTQDMQSSSADHNETVALESTDAAAAFAGPQVCPPPETNYSGRFVYQHPLLNKDGTTDEYEDEKLKSWEEYFSMYGSGRTMYTVAQLETLVMRGLPHSRRGELWMLFSGAEDEMKANVGYYQKLVQQTSGRSNSIVSEIERDLHRSLPEHPAYHTLEGLGSLRRVLTAYAYRNPNVGYCQAMNMVAGVLLLYCNEEEAFWLLTAVCERFLPDYYDSHVLGVRVDQSVLCNLVSQYLPTILSSRPENSRPVNSSLGNASNLGSSHHYGDVPKEPVDAAYAPSTSSSPNIRQLSPPSNSGVSPSTSAPSFLSALFRRPTSASPTNIGVELVNLVTLSWFLTLFLNTMPFRCAVLIIDYFFFAGSKVIFQLALELLRLHAPLFETASVGEEISNVLTHLSGFFQSLSPNPSSQKMTCAAGEDSPTTGFWLKSISLTPFGSRSPPPATGMATTTRTSWRSQLSVSEDRPSLSMERLLISARANYPDITNDRIESLRLACRLRVIHALSDTCVQEAIRSLQPQLNLKLEDLSKICFTYKEHYVTSNYYRPQHVRPAAQYGRVSSLNRPPYDLHRLDAEQFTTLFKRQSHWPHLSLPLFRLLDQDKDNLINLRDYAWLLSVIASTDYRDKLRVLFCAHSPNFLRPSDRSAFWDKRPLPSESPALTGSPNSTLSLFGFDVEYGVEITEDSETDTVAGDAVNDSSSASLNLITPVEDLPQCRSSCSTDSYNRVFYNSLYPGPLPNEMPTLSRSSFIDLLKSLHFILMEDRKDDFELLHGLASLGQQSQLLVGQKPCSSNDEVLSDAESTTAPPPPSFSHTKPLSAYSRWKIEFDEFMNVVYSIPSIVLALGKGLPVIRAATPHQAFQ</sequence>
<dbReference type="Pfam" id="PF02893">
    <property type="entry name" value="GRAM"/>
    <property type="match status" value="1"/>
</dbReference>
<dbReference type="InterPro" id="IPR011992">
    <property type="entry name" value="EF-hand-dom_pair"/>
</dbReference>
<dbReference type="FunFam" id="1.10.8.270:FF:000002">
    <property type="entry name" value="TBC1 domain family member 9B"/>
    <property type="match status" value="1"/>
</dbReference>
<evidence type="ECO:0000256" key="1">
    <source>
        <dbReference type="ARBA" id="ARBA00022468"/>
    </source>
</evidence>
<dbReference type="EMBL" id="GEEE01009268">
    <property type="protein sequence ID" value="JAP53957.1"/>
    <property type="molecule type" value="Transcribed_RNA"/>
</dbReference>
<dbReference type="PROSITE" id="PS50086">
    <property type="entry name" value="TBC_RABGAP"/>
    <property type="match status" value="1"/>
</dbReference>
<dbReference type="PANTHER" id="PTHR47219:SF6">
    <property type="entry name" value="RAB GTPASE-ACTIVATING PROTEIN 1"/>
    <property type="match status" value="1"/>
</dbReference>
<evidence type="ECO:0000256" key="3">
    <source>
        <dbReference type="SAM" id="MobiDB-lite"/>
    </source>
</evidence>
<feature type="region of interest" description="Disordered" evidence="3">
    <location>
        <begin position="1239"/>
        <end position="1260"/>
    </location>
</feature>
<dbReference type="InterPro" id="IPR050302">
    <property type="entry name" value="Rab_GAP_TBC_domain"/>
</dbReference>